<reference evidence="12" key="1">
    <citation type="submission" date="2025-08" db="UniProtKB">
        <authorList>
            <consortium name="Ensembl"/>
        </authorList>
    </citation>
    <scope>IDENTIFICATION</scope>
</reference>
<dbReference type="Gene3D" id="3.40.50.12780">
    <property type="entry name" value="N-terminal domain of ligase-like"/>
    <property type="match status" value="1"/>
</dbReference>
<evidence type="ECO:0000259" key="11">
    <source>
        <dbReference type="Pfam" id="PF02776"/>
    </source>
</evidence>
<dbReference type="Proteomes" id="UP000694416">
    <property type="component" value="Unplaced"/>
</dbReference>
<dbReference type="InterPro" id="IPR020845">
    <property type="entry name" value="AMP-binding_CS"/>
</dbReference>
<evidence type="ECO:0000256" key="9">
    <source>
        <dbReference type="SAM" id="Phobius"/>
    </source>
</evidence>
<comment type="catalytic activity">
    <reaction evidence="8">
        <text>a medium-chain fatty acid + ATP + CoA = a medium-chain fatty acyl-CoA + AMP + diphosphate</text>
        <dbReference type="Rhea" id="RHEA:48340"/>
        <dbReference type="ChEBI" id="CHEBI:30616"/>
        <dbReference type="ChEBI" id="CHEBI:33019"/>
        <dbReference type="ChEBI" id="CHEBI:57287"/>
        <dbReference type="ChEBI" id="CHEBI:59558"/>
        <dbReference type="ChEBI" id="CHEBI:90546"/>
        <dbReference type="ChEBI" id="CHEBI:456215"/>
        <dbReference type="EC" id="6.2.1.2"/>
    </reaction>
</comment>
<dbReference type="InterPro" id="IPR000873">
    <property type="entry name" value="AMP-dep_synth/lig_dom"/>
</dbReference>
<evidence type="ECO:0000313" key="13">
    <source>
        <dbReference type="Proteomes" id="UP000694416"/>
    </source>
</evidence>
<evidence type="ECO:0000313" key="12">
    <source>
        <dbReference type="Ensembl" id="ENSPTEP00000021052.1"/>
    </source>
</evidence>
<dbReference type="PANTHER" id="PTHR43201:SF5">
    <property type="entry name" value="MEDIUM-CHAIN ACYL-COA LIGASE ACSF2, MITOCHONDRIAL"/>
    <property type="match status" value="1"/>
</dbReference>
<keyword evidence="3" id="KW-0443">Lipid metabolism</keyword>
<sequence length="1088" mass="127324">MEKKNKMEENNNLSSFLELQDVHDRYITDLNTNKKCFSYDELYKEIQNMQTFFRSINIKRNDAISIILFNSIEYVISFLSINFYNGICLPLNTNLKKEEYINYLINNCDYIIVHDYDEEDIKNYSSIKKKHMYYKNVCLYLKEIAEEYNVGLIKIKKNNTKPFFTYSYVSKGLIENMKVTDGTMSCEKVNDEDVLTMTNSKDICLYLHTSGTTSKVKIVQLTNSNIKTTTKNIINTYNINRDDNTIIVMPLYHVHGLIGVLLPTLHAKGNILFQYGHSFSASDFWKNVVKYNITFFSAVPTILKILLLRYNNDYFIKNNNNNKVEKIKHNLRFIRTSSSCLDEHIEKQIEEKFEVSVTQAYGMTEACHQVSSNRICKIDNNNKTGIDKKYKSVGIPNVGVIIYNHDKKEICGYNEMGEICINGANLMYGYKEKKDNNTIYVSINNIQNKKKDYMLCNPYINMLNNNTESLFFKTGDVGYIDTDNFLFITGRIKEIINRGGEKIIPNEIDDVLKRHDYVSDCLTFSIKDEIYGESVNTAVILDEQFISSISSNKEVLMNEVLEGDLLKSAVLKNAVLENGTLINGTDNPQTCEDPNETVPKYEEQFDINQSIELNLLYYEYKEELKKYMRLYLSDLKIPSNIYFVNCFLKTDTGKLSRKKVSEGVLLLKNKEIYIFDIIALILKKYEIKYIYGLYGIPLNKFLFSFIKRNIYYISFRNEINASISCNYVHYFSINKNENCKKKIGILLTCSGPAFINTLSGLYNARINKFPMLLICFENFISDNLCLFEKYYNFQYFPQKQLLQKATELCIKTYHVDLVENFTDTFNTALCTALEQNGPVYINMAYKLLNYYTSLEKAITYLRHTDECLKNGSLSLSLLYKNPEYENCKENIPHTIAQLITQQQSLLKELIHSMYNIYKKNKKGVIFLGINCYNGIKYVKKLSELLELPIYTNTMAKCYIKENYFYNFNLCKTYLFDNIDFCFCIGSEFNFYFNFGNFVNCKKENMVCIDTLTVEETDGLIKQKIGDKQLEQECSSKRYFFSNLYYILKHIYLFFKKKQPNIVDMEMRKKWMLELNMVKKKICKKFLHA</sequence>
<name>A0A8C9LQG6_9PRIM</name>
<keyword evidence="9" id="KW-0472">Membrane</keyword>
<keyword evidence="13" id="KW-1185">Reference proteome</keyword>
<dbReference type="GO" id="GO:0006631">
    <property type="term" value="P:fatty acid metabolic process"/>
    <property type="evidence" value="ECO:0007669"/>
    <property type="project" value="TreeGrafter"/>
</dbReference>
<dbReference type="PROSITE" id="PS00455">
    <property type="entry name" value="AMP_BINDING"/>
    <property type="match status" value="1"/>
</dbReference>
<dbReference type="SUPFAM" id="SSF52467">
    <property type="entry name" value="DHS-like NAD/FAD-binding domain"/>
    <property type="match status" value="1"/>
</dbReference>
<dbReference type="Pfam" id="PF02776">
    <property type="entry name" value="TPP_enzyme_N"/>
    <property type="match status" value="1"/>
</dbReference>
<dbReference type="GO" id="GO:0031956">
    <property type="term" value="F:medium-chain fatty acid-CoA ligase activity"/>
    <property type="evidence" value="ECO:0007669"/>
    <property type="project" value="UniProtKB-EC"/>
</dbReference>
<evidence type="ECO:0000256" key="4">
    <source>
        <dbReference type="ARBA" id="ARBA00037247"/>
    </source>
</evidence>
<dbReference type="Pfam" id="PF00501">
    <property type="entry name" value="AMP-binding"/>
    <property type="match status" value="1"/>
</dbReference>
<keyword evidence="9" id="KW-1133">Transmembrane helix</keyword>
<dbReference type="InterPro" id="IPR029035">
    <property type="entry name" value="DHS-like_NAD/FAD-binding_dom"/>
</dbReference>
<dbReference type="GO" id="GO:0030976">
    <property type="term" value="F:thiamine pyrophosphate binding"/>
    <property type="evidence" value="ECO:0007669"/>
    <property type="project" value="InterPro"/>
</dbReference>
<dbReference type="InterPro" id="IPR029061">
    <property type="entry name" value="THDP-binding"/>
</dbReference>
<comment type="function">
    <text evidence="4">Acyl-CoA synthases catalyze the initial reaction in fatty acid metabolism, by forming a thioester with CoA. Has some preference toward medium-chain substrates. Plays a role in adipocyte differentiation.</text>
</comment>
<dbReference type="Gene3D" id="3.40.50.1220">
    <property type="entry name" value="TPP-binding domain"/>
    <property type="match status" value="1"/>
</dbReference>
<organism evidence="12 13">
    <name type="scientific">Piliocolobus tephrosceles</name>
    <name type="common">Ugandan red Colobus</name>
    <dbReference type="NCBI Taxonomy" id="591936"/>
    <lineage>
        <taxon>Eukaryota</taxon>
        <taxon>Metazoa</taxon>
        <taxon>Chordata</taxon>
        <taxon>Craniata</taxon>
        <taxon>Vertebrata</taxon>
        <taxon>Euteleostomi</taxon>
        <taxon>Mammalia</taxon>
        <taxon>Eutheria</taxon>
        <taxon>Euarchontoglires</taxon>
        <taxon>Primates</taxon>
        <taxon>Haplorrhini</taxon>
        <taxon>Catarrhini</taxon>
        <taxon>Cercopithecidae</taxon>
        <taxon>Colobinae</taxon>
        <taxon>Piliocolobus</taxon>
    </lineage>
</organism>
<feature type="domain" description="AMP-dependent synthetase/ligase" evidence="10">
    <location>
        <begin position="35"/>
        <end position="430"/>
    </location>
</feature>
<dbReference type="AlphaFoldDB" id="A0A8C9LQG6"/>
<keyword evidence="9" id="KW-0812">Transmembrane</keyword>
<dbReference type="Gene3D" id="3.40.50.970">
    <property type="match status" value="1"/>
</dbReference>
<keyword evidence="2" id="KW-0436">Ligase</keyword>
<reference evidence="12" key="2">
    <citation type="submission" date="2025-09" db="UniProtKB">
        <authorList>
            <consortium name="Ensembl"/>
        </authorList>
    </citation>
    <scope>IDENTIFICATION</scope>
</reference>
<comment type="catalytic activity">
    <reaction evidence="7">
        <text>octanoate + ATP + CoA = octanoyl-CoA + AMP + diphosphate</text>
        <dbReference type="Rhea" id="RHEA:33631"/>
        <dbReference type="ChEBI" id="CHEBI:25646"/>
        <dbReference type="ChEBI" id="CHEBI:30616"/>
        <dbReference type="ChEBI" id="CHEBI:33019"/>
        <dbReference type="ChEBI" id="CHEBI:57287"/>
        <dbReference type="ChEBI" id="CHEBI:57386"/>
        <dbReference type="ChEBI" id="CHEBI:456215"/>
    </reaction>
</comment>
<comment type="similarity">
    <text evidence="1">Belongs to the ATP-dependent AMP-binding enzyme family.</text>
</comment>
<evidence type="ECO:0000256" key="3">
    <source>
        <dbReference type="ARBA" id="ARBA00023098"/>
    </source>
</evidence>
<dbReference type="InterPro" id="IPR042099">
    <property type="entry name" value="ANL_N_sf"/>
</dbReference>
<dbReference type="Gene3D" id="3.30.300.30">
    <property type="match status" value="1"/>
</dbReference>
<evidence type="ECO:0000256" key="8">
    <source>
        <dbReference type="ARBA" id="ARBA00048277"/>
    </source>
</evidence>
<dbReference type="CDD" id="cd07035">
    <property type="entry name" value="TPP_PYR_POX_like"/>
    <property type="match status" value="1"/>
</dbReference>
<feature type="domain" description="Thiamine pyrophosphate enzyme N-terminal TPP-binding" evidence="11">
    <location>
        <begin position="676"/>
        <end position="798"/>
    </location>
</feature>
<dbReference type="SUPFAM" id="SSF52518">
    <property type="entry name" value="Thiamin diphosphate-binding fold (THDP-binding)"/>
    <property type="match status" value="1"/>
</dbReference>
<accession>A0A8C9LQG6</accession>
<evidence type="ECO:0000256" key="5">
    <source>
        <dbReference type="ARBA" id="ARBA00039009"/>
    </source>
</evidence>
<dbReference type="EC" id="6.2.1.2" evidence="5"/>
<protein>
    <recommendedName>
        <fullName evidence="6">Medium-chain acyl-CoA ligase ACSF2, mitochondrial</fullName>
        <ecNumber evidence="5">6.2.1.2</ecNumber>
    </recommendedName>
</protein>
<dbReference type="SUPFAM" id="SSF56801">
    <property type="entry name" value="Acetyl-CoA synthetase-like"/>
    <property type="match status" value="1"/>
</dbReference>
<dbReference type="PANTHER" id="PTHR43201">
    <property type="entry name" value="ACYL-COA SYNTHETASE"/>
    <property type="match status" value="1"/>
</dbReference>
<dbReference type="Ensembl" id="ENSPTET00000030448.1">
    <property type="protein sequence ID" value="ENSPTEP00000021052.1"/>
    <property type="gene ID" value="ENSPTEG00000022174.1"/>
</dbReference>
<proteinExistence type="inferred from homology"/>
<dbReference type="InterPro" id="IPR012001">
    <property type="entry name" value="Thiamin_PyroP_enz_TPP-bd_dom"/>
</dbReference>
<dbReference type="InterPro" id="IPR045851">
    <property type="entry name" value="AMP-bd_C_sf"/>
</dbReference>
<evidence type="ECO:0000256" key="1">
    <source>
        <dbReference type="ARBA" id="ARBA00006432"/>
    </source>
</evidence>
<feature type="transmembrane region" description="Helical" evidence="9">
    <location>
        <begin position="63"/>
        <end position="84"/>
    </location>
</feature>
<evidence type="ECO:0000259" key="10">
    <source>
        <dbReference type="Pfam" id="PF00501"/>
    </source>
</evidence>
<evidence type="ECO:0000256" key="6">
    <source>
        <dbReference type="ARBA" id="ARBA00039638"/>
    </source>
</evidence>
<evidence type="ECO:0000256" key="7">
    <source>
        <dbReference type="ARBA" id="ARBA00047319"/>
    </source>
</evidence>
<evidence type="ECO:0000256" key="2">
    <source>
        <dbReference type="ARBA" id="ARBA00022598"/>
    </source>
</evidence>